<reference evidence="2" key="1">
    <citation type="journal article" date="2019" name="Database">
        <title>The radish genome database (RadishGD): an integrated information resource for radish genomics.</title>
        <authorList>
            <person name="Yu H.J."/>
            <person name="Baek S."/>
            <person name="Lee Y.J."/>
            <person name="Cho A."/>
            <person name="Mun J.H."/>
        </authorList>
    </citation>
    <scope>NUCLEOTIDE SEQUENCE [LARGE SCALE GENOMIC DNA]</scope>
    <source>
        <strain evidence="2">cv. WK10039</strain>
    </source>
</reference>
<dbReference type="AlphaFoldDB" id="A0A9W3DEU2"/>
<dbReference type="InterPro" id="IPR044730">
    <property type="entry name" value="RNase_H-like_dom_plant"/>
</dbReference>
<evidence type="ECO:0000313" key="2">
    <source>
        <dbReference type="Proteomes" id="UP000504610"/>
    </source>
</evidence>
<dbReference type="Pfam" id="PF00078">
    <property type="entry name" value="RVT_1"/>
    <property type="match status" value="1"/>
</dbReference>
<dbReference type="InterPro" id="IPR026960">
    <property type="entry name" value="RVT-Znf"/>
</dbReference>
<dbReference type="KEGG" id="rsz:130510005"/>
<dbReference type="PANTHER" id="PTHR33116:SF86">
    <property type="entry name" value="REVERSE TRANSCRIPTASE DOMAIN-CONTAINING PROTEIN"/>
    <property type="match status" value="1"/>
</dbReference>
<dbReference type="Pfam" id="PF13456">
    <property type="entry name" value="RVT_3"/>
    <property type="match status" value="1"/>
</dbReference>
<dbReference type="GO" id="GO:0004523">
    <property type="term" value="F:RNA-DNA hybrid ribonuclease activity"/>
    <property type="evidence" value="ECO:0007669"/>
    <property type="project" value="InterPro"/>
</dbReference>
<accession>A0A9W3DEU2</accession>
<evidence type="ECO:0000259" key="1">
    <source>
        <dbReference type="PROSITE" id="PS50878"/>
    </source>
</evidence>
<reference evidence="3" key="2">
    <citation type="submission" date="2025-08" db="UniProtKB">
        <authorList>
            <consortium name="RefSeq"/>
        </authorList>
    </citation>
    <scope>IDENTIFICATION</scope>
    <source>
        <tissue evidence="3">Leaf</tissue>
    </source>
</reference>
<dbReference type="CDD" id="cd06222">
    <property type="entry name" value="RNase_H_like"/>
    <property type="match status" value="1"/>
</dbReference>
<dbReference type="OrthoDB" id="1002648at2759"/>
<dbReference type="PROSITE" id="PS50878">
    <property type="entry name" value="RT_POL"/>
    <property type="match status" value="1"/>
</dbReference>
<evidence type="ECO:0000313" key="3">
    <source>
        <dbReference type="RefSeq" id="XP_056862320.1"/>
    </source>
</evidence>
<proteinExistence type="predicted"/>
<gene>
    <name evidence="3" type="primary">LOC130510005</name>
</gene>
<organism evidence="2 3">
    <name type="scientific">Raphanus sativus</name>
    <name type="common">Radish</name>
    <name type="synonym">Raphanus raphanistrum var. sativus</name>
    <dbReference type="NCBI Taxonomy" id="3726"/>
    <lineage>
        <taxon>Eukaryota</taxon>
        <taxon>Viridiplantae</taxon>
        <taxon>Streptophyta</taxon>
        <taxon>Embryophyta</taxon>
        <taxon>Tracheophyta</taxon>
        <taxon>Spermatophyta</taxon>
        <taxon>Magnoliopsida</taxon>
        <taxon>eudicotyledons</taxon>
        <taxon>Gunneridae</taxon>
        <taxon>Pentapetalae</taxon>
        <taxon>rosids</taxon>
        <taxon>malvids</taxon>
        <taxon>Brassicales</taxon>
        <taxon>Brassicaceae</taxon>
        <taxon>Brassiceae</taxon>
        <taxon>Raphanus</taxon>
    </lineage>
</organism>
<keyword evidence="2" id="KW-1185">Reference proteome</keyword>
<dbReference type="SUPFAM" id="SSF56672">
    <property type="entry name" value="DNA/RNA polymerases"/>
    <property type="match status" value="1"/>
</dbReference>
<dbReference type="GO" id="GO:0003676">
    <property type="term" value="F:nucleic acid binding"/>
    <property type="evidence" value="ECO:0007669"/>
    <property type="project" value="InterPro"/>
</dbReference>
<feature type="domain" description="Reverse transcriptase" evidence="1">
    <location>
        <begin position="1"/>
        <end position="223"/>
    </location>
</feature>
<dbReference type="Proteomes" id="UP000504610">
    <property type="component" value="Chromosome 3"/>
</dbReference>
<dbReference type="GeneID" id="130510005"/>
<dbReference type="InterPro" id="IPR002156">
    <property type="entry name" value="RNaseH_domain"/>
</dbReference>
<dbReference type="PANTHER" id="PTHR33116">
    <property type="entry name" value="REVERSE TRANSCRIPTASE ZINC-BINDING DOMAIN-CONTAINING PROTEIN-RELATED-RELATED"/>
    <property type="match status" value="1"/>
</dbReference>
<dbReference type="CDD" id="cd01650">
    <property type="entry name" value="RT_nLTR_like"/>
    <property type="match status" value="1"/>
</dbReference>
<protein>
    <submittedName>
        <fullName evidence="3">Uncharacterized protein LOC130510005</fullName>
    </submittedName>
</protein>
<dbReference type="InterPro" id="IPR000477">
    <property type="entry name" value="RT_dom"/>
</dbReference>
<dbReference type="Pfam" id="PF13966">
    <property type="entry name" value="zf-RVT"/>
    <property type="match status" value="1"/>
</dbReference>
<dbReference type="InterPro" id="IPR043502">
    <property type="entry name" value="DNA/RNA_pol_sf"/>
</dbReference>
<name>A0A9W3DEU2_RAPSA</name>
<dbReference type="RefSeq" id="XP_056862320.1">
    <property type="nucleotide sequence ID" value="XM_057006340.1"/>
</dbReference>
<sequence>MVKRLKPWMQGIITLTQSAFVSERQIFDNITVAHEMIHSLGVKEDEAAEWMVAKTDMSKAYDRVEWGYLRALLCALGFDKTWINWVMKCVTSVTYSVLINDQAHGMIVPQRGLRQGDPLSPLLFVLCTEGLSHLLLKAEHEGKVEGIKFGASGPAVNHMLFADDCLFACKVQQDQSMYLLHLLKTYEQGTGQMINPAKSSIIFGKGVSEVNKNRVKQSLGIMAEGGEGKYLDLPEVLKGSKVTSFSYLKERMAAKVSGWYAKTLSQGGKEIMLKTVASAIPVHTMSVYKIPQTLVASMHSIMANFWWNNAEHKSRIHWIGWDKLCLPKEAGGMNFKDLEWYSKEKYFEDATMINAQLGRKPSYAWRSLLFGRELLLAGLKRSIGDGATVYVWSEAWLGDENGECRAPLRRQTSFDVNLRVSSLIDHQRRRWNRRCLEELFVPGDVKILMRNQHVVMDKDTWVWRFSRDGCYSVRSGYDLAFSRKHKELIQSQSTLSSINPLKADVWQLLAPPKIKVFIWKALSGAISALDVLRSRGMKCDSVCQTCGMDGCLFDGEQICAKVREESHLWLLAQTMESGVMVSSRVNARQQGDAWKPPDEEEVKCNVGMKWSQQHKILGAAWVLRNRRGEVLLHSRRSFGAVDSKDEAYFLCLAWAIESMFSHKCLNVYFAFECRCLVNAINRPHVWPSFKFKVLEIRLLLRHFLKWRVVFESFEANREARLIAFGLAGVWIFS</sequence>